<gene>
    <name evidence="2" type="ORF">BU251_00070</name>
</gene>
<reference evidence="2 3" key="1">
    <citation type="submission" date="2017-01" db="EMBL/GenBank/DDBJ databases">
        <title>First insights into the biology of 'candidatus Vampirococcus archaeovorus'.</title>
        <authorList>
            <person name="Kizina J."/>
            <person name="Jordan S."/>
            <person name="Stueber K."/>
            <person name="Reinhardt R."/>
            <person name="Harder J."/>
        </authorList>
    </citation>
    <scope>NUCLEOTIDE SEQUENCE [LARGE SCALE GENOMIC DNA]</scope>
    <source>
        <strain evidence="2 3">LiM</strain>
    </source>
</reference>
<dbReference type="EMBL" id="CP019384">
    <property type="protein sequence ID" value="QAT16244.1"/>
    <property type="molecule type" value="Genomic_DNA"/>
</dbReference>
<dbReference type="Proteomes" id="UP000287243">
    <property type="component" value="Chromosome"/>
</dbReference>
<evidence type="ECO:0000256" key="1">
    <source>
        <dbReference type="SAM" id="MobiDB-lite"/>
    </source>
</evidence>
<proteinExistence type="predicted"/>
<keyword evidence="3" id="KW-1185">Reference proteome</keyword>
<protein>
    <submittedName>
        <fullName evidence="2">Uncharacterized protein</fullName>
    </submittedName>
</protein>
<dbReference type="AlphaFoldDB" id="A0A410P2K0"/>
<evidence type="ECO:0000313" key="2">
    <source>
        <dbReference type="EMBL" id="QAT16244.1"/>
    </source>
</evidence>
<feature type="compositionally biased region" description="Basic and acidic residues" evidence="1">
    <location>
        <begin position="85"/>
        <end position="95"/>
    </location>
</feature>
<name>A0A410P2K0_VELA1</name>
<sequence length="95" mass="10194">MAPITRPHRTPPNRNGGYATFLRQMGRTLPHSDGKCATFCGGVPLSAAACSACLGQARLILPRTQNAPPVKVRMNGIRAGFRPTAEARQEKGPRL</sequence>
<dbReference type="KEGG" id="vai:BU251_00070"/>
<feature type="region of interest" description="Disordered" evidence="1">
    <location>
        <begin position="71"/>
        <end position="95"/>
    </location>
</feature>
<accession>A0A410P2K0</accession>
<evidence type="ECO:0000313" key="3">
    <source>
        <dbReference type="Proteomes" id="UP000287243"/>
    </source>
</evidence>
<organism evidence="2 3">
    <name type="scientific">Velamenicoccus archaeovorus</name>
    <dbReference type="NCBI Taxonomy" id="1930593"/>
    <lineage>
        <taxon>Bacteria</taxon>
        <taxon>Pseudomonadati</taxon>
        <taxon>Candidatus Omnitrophota</taxon>
        <taxon>Candidatus Velamenicoccus</taxon>
    </lineage>
</organism>